<evidence type="ECO:0008006" key="4">
    <source>
        <dbReference type="Google" id="ProtNLM"/>
    </source>
</evidence>
<dbReference type="AlphaFoldDB" id="A0A238WDM2"/>
<evidence type="ECO:0000313" key="2">
    <source>
        <dbReference type="EMBL" id="SNR44665.1"/>
    </source>
</evidence>
<evidence type="ECO:0000313" key="3">
    <source>
        <dbReference type="Proteomes" id="UP000198384"/>
    </source>
</evidence>
<keyword evidence="1" id="KW-0732">Signal</keyword>
<name>A0A238WDM2_9FLAO</name>
<proteinExistence type="predicted"/>
<dbReference type="OrthoDB" id="9773381at2"/>
<gene>
    <name evidence="2" type="ORF">SAMN06265371_103116</name>
</gene>
<feature type="chain" id="PRO_5013054101" description="DUF4835 domain-containing protein" evidence="1">
    <location>
        <begin position="20"/>
        <end position="295"/>
    </location>
</feature>
<protein>
    <recommendedName>
        <fullName evidence="4">DUF4835 domain-containing protein</fullName>
    </recommendedName>
</protein>
<dbReference type="RefSeq" id="WP_089380794.1">
    <property type="nucleotide sequence ID" value="NZ_FZNT01000003.1"/>
</dbReference>
<dbReference type="EMBL" id="FZNT01000003">
    <property type="protein sequence ID" value="SNR44665.1"/>
    <property type="molecule type" value="Genomic_DNA"/>
</dbReference>
<organism evidence="2 3">
    <name type="scientific">Lutibacter agarilyticus</name>
    <dbReference type="NCBI Taxonomy" id="1109740"/>
    <lineage>
        <taxon>Bacteria</taxon>
        <taxon>Pseudomonadati</taxon>
        <taxon>Bacteroidota</taxon>
        <taxon>Flavobacteriia</taxon>
        <taxon>Flavobacteriales</taxon>
        <taxon>Flavobacteriaceae</taxon>
        <taxon>Lutibacter</taxon>
    </lineage>
</organism>
<accession>A0A238WDM2</accession>
<feature type="signal peptide" evidence="1">
    <location>
        <begin position="1"/>
        <end position="19"/>
    </location>
</feature>
<evidence type="ECO:0000256" key="1">
    <source>
        <dbReference type="SAM" id="SignalP"/>
    </source>
</evidence>
<dbReference type="Proteomes" id="UP000198384">
    <property type="component" value="Unassembled WGS sequence"/>
</dbReference>
<reference evidence="2 3" key="1">
    <citation type="submission" date="2017-06" db="EMBL/GenBank/DDBJ databases">
        <authorList>
            <person name="Kim H.J."/>
            <person name="Triplett B.A."/>
        </authorList>
    </citation>
    <scope>NUCLEOTIDE SEQUENCE [LARGE SCALE GENOMIC DNA]</scope>
    <source>
        <strain evidence="2 3">DSM 29150</strain>
    </source>
</reference>
<dbReference type="InterPro" id="IPR032274">
    <property type="entry name" value="DUF4835"/>
</dbReference>
<keyword evidence="3" id="KW-1185">Reference proteome</keyword>
<sequence length="295" mass="33885">MRSIVQIIFFLFAIIQLNAQELNCTITINSDKVPGSNKQIFTTLQNSLNDFINQTRWTGYNYKNQERVNCNMSIIIDEQNGSSFKGSIQIQSSRPVYNSNYSTPVFNFKDTNFSFQYLEFEPLVYNATTFESNLVSMITYYVYVVLGMDADTFSQYGGISFFTQAQDVLAQAQQSGYKGWNQADGARTRFSLTDNILSPTYKEFHTAMYQYHLHGLDLMSKDPKTAKENIAEALGILKTLHNSRPNAFLLRVFMDSKSDEIVEIFSDGPRYETFELKEDLIRISPLNAEKWNSIK</sequence>
<dbReference type="Pfam" id="PF16119">
    <property type="entry name" value="DUF4835"/>
    <property type="match status" value="1"/>
</dbReference>